<organism evidence="1 2">
    <name type="scientific">Necator americanus</name>
    <name type="common">Human hookworm</name>
    <dbReference type="NCBI Taxonomy" id="51031"/>
    <lineage>
        <taxon>Eukaryota</taxon>
        <taxon>Metazoa</taxon>
        <taxon>Ecdysozoa</taxon>
        <taxon>Nematoda</taxon>
        <taxon>Chromadorea</taxon>
        <taxon>Rhabditida</taxon>
        <taxon>Rhabditina</taxon>
        <taxon>Rhabditomorpha</taxon>
        <taxon>Strongyloidea</taxon>
        <taxon>Ancylostomatidae</taxon>
        <taxon>Bunostominae</taxon>
        <taxon>Necator</taxon>
    </lineage>
</organism>
<reference evidence="1 2" key="1">
    <citation type="submission" date="2023-08" db="EMBL/GenBank/DDBJ databases">
        <title>A Necator americanus chromosomal reference genome.</title>
        <authorList>
            <person name="Ilik V."/>
            <person name="Petrzelkova K.J."/>
            <person name="Pardy F."/>
            <person name="Fuh T."/>
            <person name="Niatou-Singa F.S."/>
            <person name="Gouil Q."/>
            <person name="Baker L."/>
            <person name="Ritchie M.E."/>
            <person name="Jex A.R."/>
            <person name="Gazzola D."/>
            <person name="Li H."/>
            <person name="Toshio Fujiwara R."/>
            <person name="Zhan B."/>
            <person name="Aroian R.V."/>
            <person name="Pafco B."/>
            <person name="Schwarz E.M."/>
        </authorList>
    </citation>
    <scope>NUCLEOTIDE SEQUENCE [LARGE SCALE GENOMIC DNA]</scope>
    <source>
        <strain evidence="1 2">Aroian</strain>
        <tissue evidence="1">Whole animal</tissue>
    </source>
</reference>
<dbReference type="InterPro" id="IPR036691">
    <property type="entry name" value="Endo/exonu/phosph_ase_sf"/>
</dbReference>
<dbReference type="Proteomes" id="UP001303046">
    <property type="component" value="Unassembled WGS sequence"/>
</dbReference>
<protein>
    <recommendedName>
        <fullName evidence="3">Endonuclease/exonuclease/phosphatase domain-containing protein</fullName>
    </recommendedName>
</protein>
<dbReference type="EMBL" id="JAVFWL010000005">
    <property type="protein sequence ID" value="KAK6755929.1"/>
    <property type="molecule type" value="Genomic_DNA"/>
</dbReference>
<comment type="caution">
    <text evidence="1">The sequence shown here is derived from an EMBL/GenBank/DDBJ whole genome shotgun (WGS) entry which is preliminary data.</text>
</comment>
<sequence length="422" mass="47609">MTKASHTLQKGAVVQHHARAHTLEGRMPEGNMESSATNIRLVTLNCRSLSTPTSTELQQAYPDYPAMQTVYLAFCDICIHRLLHCTEHASGIALPSISTITPSTAAMLMKGRSVDQRRQDAPLYDCVIVEDSNWVARAHAPTETTEDHNKDAFYGELNTLISKIPSQQAVIVGIDANAKMGPGQQSDVLEKWFYPMEQTSDNGCRLIDLCEQMNIIVASTFKRNHRRHQLTWQRTTPLKPKEQRKRKIPTPKLHLDCVLTKKIPLSDIRKELSGKSLSIPTNAHLFTASCTEEKVRLCICEDNIHVHFAHSTADFSQGKRLRRRLRRQPKRDRKKKWASRAKEFEKACEDKFEAAFDSPHRGRLLNALCVDGYTGNFVRLINDMNSRTTEVRTPAGCTTPIEVETNEARGRGGTLSVQLCRP</sequence>
<keyword evidence="2" id="KW-1185">Reference proteome</keyword>
<evidence type="ECO:0000313" key="1">
    <source>
        <dbReference type="EMBL" id="KAK6755929.1"/>
    </source>
</evidence>
<evidence type="ECO:0000313" key="2">
    <source>
        <dbReference type="Proteomes" id="UP001303046"/>
    </source>
</evidence>
<accession>A0ABR1DZR5</accession>
<name>A0ABR1DZR5_NECAM</name>
<dbReference type="Gene3D" id="3.60.10.10">
    <property type="entry name" value="Endonuclease/exonuclease/phosphatase"/>
    <property type="match status" value="1"/>
</dbReference>
<evidence type="ECO:0008006" key="3">
    <source>
        <dbReference type="Google" id="ProtNLM"/>
    </source>
</evidence>
<gene>
    <name evidence="1" type="primary">Necator_chrV.g19157</name>
    <name evidence="1" type="ORF">RB195_014365</name>
</gene>
<proteinExistence type="predicted"/>